<accession>X1MX56</accession>
<proteinExistence type="predicted"/>
<gene>
    <name evidence="1" type="ORF">S06H3_34900</name>
</gene>
<evidence type="ECO:0000313" key="1">
    <source>
        <dbReference type="EMBL" id="GAI19270.1"/>
    </source>
</evidence>
<organism evidence="1">
    <name type="scientific">marine sediment metagenome</name>
    <dbReference type="NCBI Taxonomy" id="412755"/>
    <lineage>
        <taxon>unclassified sequences</taxon>
        <taxon>metagenomes</taxon>
        <taxon>ecological metagenomes</taxon>
    </lineage>
</organism>
<dbReference type="EMBL" id="BARV01021000">
    <property type="protein sequence ID" value="GAI19270.1"/>
    <property type="molecule type" value="Genomic_DNA"/>
</dbReference>
<feature type="non-terminal residue" evidence="1">
    <location>
        <position position="273"/>
    </location>
</feature>
<feature type="non-terminal residue" evidence="1">
    <location>
        <position position="1"/>
    </location>
</feature>
<name>X1MX56_9ZZZZ</name>
<protein>
    <submittedName>
        <fullName evidence="1">Uncharacterized protein</fullName>
    </submittedName>
</protein>
<dbReference type="AlphaFoldDB" id="X1MX56"/>
<sequence>ICNWIGGWQNELMGMQLADAEPIVPDVDSIAVRVQGDLENDAQLQAAFDEVYAAAYGAPVGLVAALSTPTILPDNPALAEMFSADAPAMLGLGLWDKAKVAYFLATRIHNTLQRFRQSRDHGLEPTAIEEILSTVYLDKVGTDIWDQMKQATSNAFDPGDFAGTVLLEALSAIATKSIPTKITLVGHSAGAIYINNFLKAAETYLSAIQYDVVFLAPALRHSDFAENLAYYERCVRGFRMYSMLDDFESKDQLVSGLYIRSLLYFISGVLERN</sequence>
<comment type="caution">
    <text evidence="1">The sequence shown here is derived from an EMBL/GenBank/DDBJ whole genome shotgun (WGS) entry which is preliminary data.</text>
</comment>
<reference evidence="1" key="1">
    <citation type="journal article" date="2014" name="Front. Microbiol.">
        <title>High frequency of phylogenetically diverse reductive dehalogenase-homologous genes in deep subseafloor sedimentary metagenomes.</title>
        <authorList>
            <person name="Kawai M."/>
            <person name="Futagami T."/>
            <person name="Toyoda A."/>
            <person name="Takaki Y."/>
            <person name="Nishi S."/>
            <person name="Hori S."/>
            <person name="Arai W."/>
            <person name="Tsubouchi T."/>
            <person name="Morono Y."/>
            <person name="Uchiyama I."/>
            <person name="Ito T."/>
            <person name="Fujiyama A."/>
            <person name="Inagaki F."/>
            <person name="Takami H."/>
        </authorList>
    </citation>
    <scope>NUCLEOTIDE SEQUENCE</scope>
    <source>
        <strain evidence="1">Expedition CK06-06</strain>
    </source>
</reference>